<dbReference type="SUPFAM" id="SSF54534">
    <property type="entry name" value="FKBP-like"/>
    <property type="match status" value="1"/>
</dbReference>
<dbReference type="InterPro" id="IPR027304">
    <property type="entry name" value="Trigger_fact/SurA_dom_sf"/>
</dbReference>
<comment type="caution">
    <text evidence="2">The sequence shown here is derived from an EMBL/GenBank/DDBJ whole genome shotgun (WGS) entry which is preliminary data.</text>
</comment>
<feature type="chain" id="PRO_5039281925" evidence="1">
    <location>
        <begin position="24"/>
        <end position="354"/>
    </location>
</feature>
<organism evidence="2 3">
    <name type="scientific">Eubacterium ramulus</name>
    <dbReference type="NCBI Taxonomy" id="39490"/>
    <lineage>
        <taxon>Bacteria</taxon>
        <taxon>Bacillati</taxon>
        <taxon>Bacillota</taxon>
        <taxon>Clostridia</taxon>
        <taxon>Eubacteriales</taxon>
        <taxon>Eubacteriaceae</taxon>
        <taxon>Eubacterium</taxon>
    </lineage>
</organism>
<dbReference type="PROSITE" id="PS51257">
    <property type="entry name" value="PROKAR_LIPOPROTEIN"/>
    <property type="match status" value="1"/>
</dbReference>
<dbReference type="AlphaFoldDB" id="A0A2V1JTJ0"/>
<protein>
    <submittedName>
        <fullName evidence="2">Uncharacterized protein</fullName>
    </submittedName>
</protein>
<dbReference type="RefSeq" id="WP_109214958.1">
    <property type="nucleotide sequence ID" value="NZ_CABMEW010000020.1"/>
</dbReference>
<keyword evidence="3" id="KW-1185">Reference proteome</keyword>
<evidence type="ECO:0000256" key="1">
    <source>
        <dbReference type="SAM" id="SignalP"/>
    </source>
</evidence>
<evidence type="ECO:0000313" key="3">
    <source>
        <dbReference type="Proteomes" id="UP000245288"/>
    </source>
</evidence>
<dbReference type="EMBL" id="JRFU01000041">
    <property type="protein sequence ID" value="PWE87449.1"/>
    <property type="molecule type" value="Genomic_DNA"/>
</dbReference>
<dbReference type="GO" id="GO:0003755">
    <property type="term" value="F:peptidyl-prolyl cis-trans isomerase activity"/>
    <property type="evidence" value="ECO:0007669"/>
    <property type="project" value="InterPro"/>
</dbReference>
<dbReference type="Proteomes" id="UP000245288">
    <property type="component" value="Unassembled WGS sequence"/>
</dbReference>
<dbReference type="InterPro" id="IPR046357">
    <property type="entry name" value="PPIase_dom_sf"/>
</dbReference>
<gene>
    <name evidence="2" type="ORF">LG34_03995</name>
</gene>
<dbReference type="SUPFAM" id="SSF109998">
    <property type="entry name" value="Triger factor/SurA peptide-binding domain-like"/>
    <property type="match status" value="1"/>
</dbReference>
<evidence type="ECO:0000313" key="2">
    <source>
        <dbReference type="EMBL" id="PWE87449.1"/>
    </source>
</evidence>
<dbReference type="OrthoDB" id="1766385at2"/>
<name>A0A2V1JTJ0_EUBRA</name>
<dbReference type="Gene3D" id="3.10.50.40">
    <property type="match status" value="1"/>
</dbReference>
<feature type="signal peptide" evidence="1">
    <location>
        <begin position="1"/>
        <end position="23"/>
    </location>
</feature>
<keyword evidence="1" id="KW-0732">Signal</keyword>
<proteinExistence type="predicted"/>
<accession>A0A2V1JTJ0</accession>
<sequence length="354" mass="39213">MKFKKFAAVILMSVMIGSMSLSGCGINKNATAVTMTGDAIDTIEVDMGYANFAARIQQASYDGIFASYYGEDYWTNESYAKNGKNMQDSIKDSVMENIETQCLLEAHMDDYGVEITDDEKAAMKEAAEKFMSDNTKSALKEVGATEEYVERYLYLQTVQQKMSTAIRATADTEVSDEEAAQRTFSYVKISLTTYTDDSGNQQTYTEDQVTVVKKDAYDAAEKAKTDFDGTASDYGYTVQTYSYGSDEKSESDGGFCDAVITAANSMKEGDVSDLIEGTDCYYIIRLDSEFDSDATEKKKQSIISDRQDEAYNNAVESYKKDIDINVNDKEWSKVVFDNLFTTPSASDSSSATAE</sequence>
<reference evidence="2 3" key="1">
    <citation type="submission" date="2014-09" db="EMBL/GenBank/DDBJ databases">
        <title>Butyrate-producing bacteria isolated from human gut.</title>
        <authorList>
            <person name="Zhang Q."/>
            <person name="Zhao L."/>
        </authorList>
    </citation>
    <scope>NUCLEOTIDE SEQUENCE [LARGE SCALE GENOMIC DNA]</scope>
    <source>
        <strain evidence="2 3">21</strain>
    </source>
</reference>